<evidence type="ECO:0000313" key="8">
    <source>
        <dbReference type="Proteomes" id="UP000190188"/>
    </source>
</evidence>
<dbReference type="Gene3D" id="1.10.600.10">
    <property type="entry name" value="Farnesyl Diphosphate Synthase"/>
    <property type="match status" value="1"/>
</dbReference>
<comment type="similarity">
    <text evidence="2 6">Belongs to the FPP/GGPP synthase family.</text>
</comment>
<dbReference type="GO" id="GO:0004659">
    <property type="term" value="F:prenyltransferase activity"/>
    <property type="evidence" value="ECO:0007669"/>
    <property type="project" value="InterPro"/>
</dbReference>
<dbReference type="GO" id="GO:0008299">
    <property type="term" value="P:isoprenoid biosynthetic process"/>
    <property type="evidence" value="ECO:0007669"/>
    <property type="project" value="InterPro"/>
</dbReference>
<dbReference type="Proteomes" id="UP000190188">
    <property type="component" value="Unassembled WGS sequence"/>
</dbReference>
<proteinExistence type="inferred from homology"/>
<sequence>MKLSEALHIDIDRIDKEMIDLVRYDRDLSVFSVVKRSVIELIQAGGKRLRPMMVIIGSRFGTELQDKQLIRLAAAAEFIHASSLIHDDIIDHADQRRQQPTLHVKTDVYTATHVANYMMARIVEALLEYSDEDKTEDYLQELIAAAPSRLCLGEYQQLNTRFDYDISLKMYLEKTMNKTALLMAACLQVGARAAAADERVAQKLFDFGEAVGMSFQIRDDLLDFVQTQEKLGKPAGADLMNGQVTLPVIYALEDEVLGTRIRGLHEHSTLNEFQAIVEAIRQSDALERTEAISREYMQKAWDIIDELRDFEAHQDLEVIWHYFNHRDF</sequence>
<keyword evidence="4" id="KW-0479">Metal-binding</keyword>
<dbReference type="AlphaFoldDB" id="A0A1T2XAT4"/>
<evidence type="ECO:0000256" key="1">
    <source>
        <dbReference type="ARBA" id="ARBA00001946"/>
    </source>
</evidence>
<gene>
    <name evidence="7" type="ORF">BVG16_17635</name>
</gene>
<dbReference type="STRING" id="1324314.BVG16_17635"/>
<evidence type="ECO:0000313" key="7">
    <source>
        <dbReference type="EMBL" id="OPA76958.1"/>
    </source>
</evidence>
<dbReference type="RefSeq" id="WP_078500080.1">
    <property type="nucleotide sequence ID" value="NZ_MSZX01000006.1"/>
</dbReference>
<evidence type="ECO:0000256" key="3">
    <source>
        <dbReference type="ARBA" id="ARBA00022679"/>
    </source>
</evidence>
<evidence type="ECO:0000256" key="5">
    <source>
        <dbReference type="ARBA" id="ARBA00022842"/>
    </source>
</evidence>
<dbReference type="PANTHER" id="PTHR12001">
    <property type="entry name" value="GERANYLGERANYL PYROPHOSPHATE SYNTHASE"/>
    <property type="match status" value="1"/>
</dbReference>
<evidence type="ECO:0000256" key="4">
    <source>
        <dbReference type="ARBA" id="ARBA00022723"/>
    </source>
</evidence>
<dbReference type="GO" id="GO:0046872">
    <property type="term" value="F:metal ion binding"/>
    <property type="evidence" value="ECO:0007669"/>
    <property type="project" value="UniProtKB-KW"/>
</dbReference>
<keyword evidence="3 6" id="KW-0808">Transferase</keyword>
<dbReference type="InterPro" id="IPR033749">
    <property type="entry name" value="Polyprenyl_synt_CS"/>
</dbReference>
<comment type="caution">
    <text evidence="7">The sequence shown here is derived from an EMBL/GenBank/DDBJ whole genome shotgun (WGS) entry which is preliminary data.</text>
</comment>
<dbReference type="Pfam" id="PF00348">
    <property type="entry name" value="polyprenyl_synt"/>
    <property type="match status" value="1"/>
</dbReference>
<protein>
    <submittedName>
        <fullName evidence="7">Heptaprenyl diphosphate synthase</fullName>
    </submittedName>
</protein>
<evidence type="ECO:0000256" key="2">
    <source>
        <dbReference type="ARBA" id="ARBA00006706"/>
    </source>
</evidence>
<dbReference type="PANTHER" id="PTHR12001:SF69">
    <property type="entry name" value="ALL TRANS-POLYPRENYL-DIPHOSPHATE SYNTHASE PDSS1"/>
    <property type="match status" value="1"/>
</dbReference>
<accession>A0A1T2XAT4</accession>
<dbReference type="SFLD" id="SFLDS00005">
    <property type="entry name" value="Isoprenoid_Synthase_Type_I"/>
    <property type="match status" value="1"/>
</dbReference>
<keyword evidence="5" id="KW-0460">Magnesium</keyword>
<dbReference type="SUPFAM" id="SSF48576">
    <property type="entry name" value="Terpenoid synthases"/>
    <property type="match status" value="1"/>
</dbReference>
<dbReference type="InterPro" id="IPR000092">
    <property type="entry name" value="Polyprenyl_synt"/>
</dbReference>
<organism evidence="7 8">
    <name type="scientific">Paenibacillus selenitireducens</name>
    <dbReference type="NCBI Taxonomy" id="1324314"/>
    <lineage>
        <taxon>Bacteria</taxon>
        <taxon>Bacillati</taxon>
        <taxon>Bacillota</taxon>
        <taxon>Bacilli</taxon>
        <taxon>Bacillales</taxon>
        <taxon>Paenibacillaceae</taxon>
        <taxon>Paenibacillus</taxon>
    </lineage>
</organism>
<dbReference type="OrthoDB" id="9805316at2"/>
<name>A0A1T2XAT4_9BACL</name>
<comment type="cofactor">
    <cofactor evidence="1">
        <name>Mg(2+)</name>
        <dbReference type="ChEBI" id="CHEBI:18420"/>
    </cofactor>
</comment>
<keyword evidence="8" id="KW-1185">Reference proteome</keyword>
<dbReference type="PROSITE" id="PS00444">
    <property type="entry name" value="POLYPRENYL_SYNTHASE_2"/>
    <property type="match status" value="1"/>
</dbReference>
<dbReference type="CDD" id="cd00685">
    <property type="entry name" value="Trans_IPPS_HT"/>
    <property type="match status" value="1"/>
</dbReference>
<reference evidence="7 8" key="1">
    <citation type="submission" date="2017-01" db="EMBL/GenBank/DDBJ databases">
        <title>Genome analysis of Paenibacillus selenitrireducens ES3-24.</title>
        <authorList>
            <person name="Xu D."/>
            <person name="Yao R."/>
            <person name="Zheng S."/>
        </authorList>
    </citation>
    <scope>NUCLEOTIDE SEQUENCE [LARGE SCALE GENOMIC DNA]</scope>
    <source>
        <strain evidence="7 8">ES3-24</strain>
    </source>
</reference>
<dbReference type="InterPro" id="IPR008949">
    <property type="entry name" value="Isoprenoid_synthase_dom_sf"/>
</dbReference>
<dbReference type="EMBL" id="MSZX01000006">
    <property type="protein sequence ID" value="OPA76958.1"/>
    <property type="molecule type" value="Genomic_DNA"/>
</dbReference>
<evidence type="ECO:0000256" key="6">
    <source>
        <dbReference type="RuleBase" id="RU004466"/>
    </source>
</evidence>